<feature type="transmembrane region" description="Helical" evidence="6">
    <location>
        <begin position="91"/>
        <end position="113"/>
    </location>
</feature>
<evidence type="ECO:0000256" key="2">
    <source>
        <dbReference type="ARBA" id="ARBA00007262"/>
    </source>
</evidence>
<evidence type="ECO:0000256" key="6">
    <source>
        <dbReference type="SAM" id="Phobius"/>
    </source>
</evidence>
<keyword evidence="8" id="KW-1185">Reference proteome</keyword>
<evidence type="ECO:0000313" key="8">
    <source>
        <dbReference type="Proteomes" id="UP000829720"/>
    </source>
</evidence>
<sequence length="145" mass="14030">MLSPNQLIHSVPAELLSVNSVRVKGSKLTELNKQGDQILPLHWENHRDSFTMARVLAAAAGAGLAVVGVPAAIGALGFTAAGITAGSIASWMMSAAAIANGGGVAAGSVVAFFQTVGAAGLSAAGSTVAAGIGGAAGAVVAACFF</sequence>
<evidence type="ECO:0000256" key="5">
    <source>
        <dbReference type="ARBA" id="ARBA00023136"/>
    </source>
</evidence>
<feature type="transmembrane region" description="Helical" evidence="6">
    <location>
        <begin position="119"/>
        <end position="144"/>
    </location>
</feature>
<keyword evidence="4 6" id="KW-1133">Transmembrane helix</keyword>
<evidence type="ECO:0000256" key="3">
    <source>
        <dbReference type="ARBA" id="ARBA00022692"/>
    </source>
</evidence>
<name>A0A8T3DDX9_9TELE</name>
<dbReference type="Pfam" id="PF06140">
    <property type="entry name" value="Ifi-6-16"/>
    <property type="match status" value="1"/>
</dbReference>
<keyword evidence="3 6" id="KW-0812">Transmembrane</keyword>
<comment type="similarity">
    <text evidence="2">Belongs to the IFI6/IFI27 family.</text>
</comment>
<reference evidence="7" key="1">
    <citation type="submission" date="2021-01" db="EMBL/GenBank/DDBJ databases">
        <authorList>
            <person name="Zahm M."/>
            <person name="Roques C."/>
            <person name="Cabau C."/>
            <person name="Klopp C."/>
            <person name="Donnadieu C."/>
            <person name="Jouanno E."/>
            <person name="Lampietro C."/>
            <person name="Louis A."/>
            <person name="Herpin A."/>
            <person name="Echchiki A."/>
            <person name="Berthelot C."/>
            <person name="Parey E."/>
            <person name="Roest-Crollius H."/>
            <person name="Braasch I."/>
            <person name="Postlethwait J."/>
            <person name="Bobe J."/>
            <person name="Montfort J."/>
            <person name="Bouchez O."/>
            <person name="Begum T."/>
            <person name="Mejri S."/>
            <person name="Adams A."/>
            <person name="Chen W.-J."/>
            <person name="Guiguen Y."/>
        </authorList>
    </citation>
    <scope>NUCLEOTIDE SEQUENCE</scope>
    <source>
        <tissue evidence="7">Blood</tissue>
    </source>
</reference>
<protein>
    <submittedName>
        <fullName evidence="7">Uncharacterized protein</fullName>
    </submittedName>
</protein>
<dbReference type="GO" id="GO:0031966">
    <property type="term" value="C:mitochondrial membrane"/>
    <property type="evidence" value="ECO:0007669"/>
    <property type="project" value="TreeGrafter"/>
</dbReference>
<comment type="caution">
    <text evidence="7">The sequence shown here is derived from an EMBL/GenBank/DDBJ whole genome shotgun (WGS) entry which is preliminary data.</text>
</comment>
<gene>
    <name evidence="7" type="ORF">AGOR_G00101980</name>
</gene>
<dbReference type="InterPro" id="IPR038213">
    <property type="entry name" value="IFI6/IFI27-like_sf"/>
</dbReference>
<evidence type="ECO:0000313" key="7">
    <source>
        <dbReference type="EMBL" id="KAI1895021.1"/>
    </source>
</evidence>
<dbReference type="InterPro" id="IPR009311">
    <property type="entry name" value="IFI6/IFI27-like"/>
</dbReference>
<dbReference type="AlphaFoldDB" id="A0A8T3DDX9"/>
<proteinExistence type="inferred from homology"/>
<dbReference type="Gene3D" id="6.10.110.10">
    <property type="match status" value="1"/>
</dbReference>
<dbReference type="PANTHER" id="PTHR16932:SF18">
    <property type="entry name" value="INTERFERON, ALPHA-INDUCIBLE PROTEIN 27-LIKE 2"/>
    <property type="match status" value="1"/>
</dbReference>
<dbReference type="GO" id="GO:0001836">
    <property type="term" value="P:release of cytochrome c from mitochondria"/>
    <property type="evidence" value="ECO:0007669"/>
    <property type="project" value="TreeGrafter"/>
</dbReference>
<dbReference type="EMBL" id="JAERUA010000009">
    <property type="protein sequence ID" value="KAI1895021.1"/>
    <property type="molecule type" value="Genomic_DNA"/>
</dbReference>
<dbReference type="Proteomes" id="UP000829720">
    <property type="component" value="Unassembled WGS sequence"/>
</dbReference>
<organism evidence="7 8">
    <name type="scientific">Albula goreensis</name>
    <dbReference type="NCBI Taxonomy" id="1534307"/>
    <lineage>
        <taxon>Eukaryota</taxon>
        <taxon>Metazoa</taxon>
        <taxon>Chordata</taxon>
        <taxon>Craniata</taxon>
        <taxon>Vertebrata</taxon>
        <taxon>Euteleostomi</taxon>
        <taxon>Actinopterygii</taxon>
        <taxon>Neopterygii</taxon>
        <taxon>Teleostei</taxon>
        <taxon>Albuliformes</taxon>
        <taxon>Albulidae</taxon>
        <taxon>Albula</taxon>
    </lineage>
</organism>
<dbReference type="PANTHER" id="PTHR16932">
    <property type="entry name" value="INTERFERON ALPHA-INDUCIBLE PROTEIN 27"/>
    <property type="match status" value="1"/>
</dbReference>
<comment type="subcellular location">
    <subcellularLocation>
        <location evidence="1">Membrane</location>
        <topology evidence="1">Multi-pass membrane protein</topology>
    </subcellularLocation>
</comment>
<accession>A0A8T3DDX9</accession>
<keyword evidence="5 6" id="KW-0472">Membrane</keyword>
<evidence type="ECO:0000256" key="1">
    <source>
        <dbReference type="ARBA" id="ARBA00004141"/>
    </source>
</evidence>
<evidence type="ECO:0000256" key="4">
    <source>
        <dbReference type="ARBA" id="ARBA00022989"/>
    </source>
</evidence>
<feature type="transmembrane region" description="Helical" evidence="6">
    <location>
        <begin position="55"/>
        <end position="79"/>
    </location>
</feature>
<dbReference type="GO" id="GO:0097193">
    <property type="term" value="P:intrinsic apoptotic signaling pathway"/>
    <property type="evidence" value="ECO:0007669"/>
    <property type="project" value="TreeGrafter"/>
</dbReference>